<dbReference type="GO" id="GO:0016758">
    <property type="term" value="F:hexosyltransferase activity"/>
    <property type="evidence" value="ECO:0007669"/>
    <property type="project" value="InterPro"/>
</dbReference>
<feature type="transmembrane region" description="Helical" evidence="1">
    <location>
        <begin position="161"/>
        <end position="184"/>
    </location>
</feature>
<reference evidence="2 3" key="1">
    <citation type="submission" date="2012-11" db="EMBL/GenBank/DDBJ databases">
        <title>Whole genome sequence of Acidisphaera rubrifaciens HS-AP3.</title>
        <authorList>
            <person name="Azuma Y."/>
            <person name="Higashiura N."/>
            <person name="Hirakawa H."/>
            <person name="Matsushita K."/>
        </authorList>
    </citation>
    <scope>NUCLEOTIDE SEQUENCE [LARGE SCALE GENOMIC DNA]</scope>
    <source>
        <strain evidence="2 3">HS-AP3</strain>
    </source>
</reference>
<dbReference type="EMBL" id="BANB01000084">
    <property type="protein sequence ID" value="GAN76299.1"/>
    <property type="molecule type" value="Genomic_DNA"/>
</dbReference>
<organism evidence="2 3">
    <name type="scientific">Acidisphaera rubrifaciens HS-AP3</name>
    <dbReference type="NCBI Taxonomy" id="1231350"/>
    <lineage>
        <taxon>Bacteria</taxon>
        <taxon>Pseudomonadati</taxon>
        <taxon>Pseudomonadota</taxon>
        <taxon>Alphaproteobacteria</taxon>
        <taxon>Acetobacterales</taxon>
        <taxon>Acetobacteraceae</taxon>
        <taxon>Acidisphaera</taxon>
    </lineage>
</organism>
<evidence type="ECO:0000313" key="3">
    <source>
        <dbReference type="Proteomes" id="UP000032680"/>
    </source>
</evidence>
<sequence length="404" mass="43776">MGLLVASGGVYFAAVHVILRHAWPRAATLVVLTVAVLLRMLLLTQPPVLSSDIYRYVWDGRVQAAGINPYRYVPADPALATLRDAVVYSHINRATYARTIYPPFAQLVFATVGRVWGTVTGMRLAMLGFEALAIVCLLRLLPLAGLPRERIAIYAWNPLALWSFVSDGHVDAIAIGLLGFALLLRARHRDGWAGAALAGAVLVKFIPLVVAPAFLRGGRFWRPVLVGLAIVVGAYAIYLDAGRHVIGFLPSYGQEEGITTGHGIWLLAGLARLGRLSPLAPAIYAAGAALLFVGLVIAVLCRRPPENDVRALCRDTAMLGTIATVAISPHYHWYFAWLALPAVIAPSRAVLWLATAPLLLISEPVVGDRFLWPSLIYVPAAVLLLADVRWQRAIHLRQIASIGE</sequence>
<gene>
    <name evidence="2" type="ORF">Asru_0084_10</name>
</gene>
<protein>
    <recommendedName>
        <fullName evidence="4">Mannosyltransferase</fullName>
    </recommendedName>
</protein>
<feature type="transmembrane region" description="Helical" evidence="1">
    <location>
        <begin position="124"/>
        <end position="141"/>
    </location>
</feature>
<dbReference type="AlphaFoldDB" id="A0A0D6P5Z2"/>
<feature type="transmembrane region" description="Helical" evidence="1">
    <location>
        <begin position="220"/>
        <end position="238"/>
    </location>
</feature>
<dbReference type="GO" id="GO:0005886">
    <property type="term" value="C:plasma membrane"/>
    <property type="evidence" value="ECO:0007669"/>
    <property type="project" value="UniProtKB-SubCell"/>
</dbReference>
<feature type="transmembrane region" description="Helical" evidence="1">
    <location>
        <begin position="282"/>
        <end position="301"/>
    </location>
</feature>
<keyword evidence="3" id="KW-1185">Reference proteome</keyword>
<evidence type="ECO:0000256" key="1">
    <source>
        <dbReference type="SAM" id="Phobius"/>
    </source>
</evidence>
<feature type="transmembrane region" description="Helical" evidence="1">
    <location>
        <begin position="334"/>
        <end position="358"/>
    </location>
</feature>
<feature type="transmembrane region" description="Helical" evidence="1">
    <location>
        <begin position="22"/>
        <end position="42"/>
    </location>
</feature>
<accession>A0A0D6P5Z2</accession>
<feature type="transmembrane region" description="Helical" evidence="1">
    <location>
        <begin position="191"/>
        <end position="214"/>
    </location>
</feature>
<evidence type="ECO:0000313" key="2">
    <source>
        <dbReference type="EMBL" id="GAN76299.1"/>
    </source>
</evidence>
<comment type="caution">
    <text evidence="2">The sequence shown here is derived from an EMBL/GenBank/DDBJ whole genome shotgun (WGS) entry which is preliminary data.</text>
</comment>
<feature type="transmembrane region" description="Helical" evidence="1">
    <location>
        <begin position="370"/>
        <end position="388"/>
    </location>
</feature>
<dbReference type="Proteomes" id="UP000032680">
    <property type="component" value="Unassembled WGS sequence"/>
</dbReference>
<evidence type="ECO:0008006" key="4">
    <source>
        <dbReference type="Google" id="ProtNLM"/>
    </source>
</evidence>
<keyword evidence="1" id="KW-0472">Membrane</keyword>
<proteinExistence type="predicted"/>
<keyword evidence="1" id="KW-0812">Transmembrane</keyword>
<dbReference type="RefSeq" id="WP_199445524.1">
    <property type="nucleotide sequence ID" value="NZ_BANB01000084.1"/>
</dbReference>
<name>A0A0D6P5Z2_9PROT</name>
<dbReference type="Pfam" id="PF26314">
    <property type="entry name" value="MptA_B_family"/>
    <property type="match status" value="1"/>
</dbReference>
<keyword evidence="1" id="KW-1133">Transmembrane helix</keyword>